<dbReference type="GeneID" id="10460147"/>
<dbReference type="OMA" id="IVFKHAI"/>
<evidence type="ECO:0000259" key="1">
    <source>
        <dbReference type="PROSITE" id="PS52002"/>
    </source>
</evidence>
<comment type="caution">
    <text evidence="2">The sequence shown here is derived from an EMBL/GenBank/DDBJ whole genome shotgun (WGS) entry which is preliminary data.</text>
</comment>
<feature type="domain" description="Sm" evidence="1">
    <location>
        <begin position="12"/>
        <end position="73"/>
    </location>
</feature>
<dbReference type="PROSITE" id="PS52002">
    <property type="entry name" value="SM"/>
    <property type="match status" value="1"/>
</dbReference>
<dbReference type="GO" id="GO:0006355">
    <property type="term" value="P:regulation of DNA-templated transcription"/>
    <property type="evidence" value="ECO:0007669"/>
    <property type="project" value="InterPro"/>
</dbReference>
<protein>
    <recommendedName>
        <fullName evidence="1">Sm domain-containing protein</fullName>
    </recommendedName>
</protein>
<dbReference type="AlphaFoldDB" id="A0A7K4AEX5"/>
<organism evidence="2 3">
    <name type="scientific">Methanothrix soehngenii</name>
    <name type="common">Methanosaeta concilii</name>
    <dbReference type="NCBI Taxonomy" id="2223"/>
    <lineage>
        <taxon>Archaea</taxon>
        <taxon>Methanobacteriati</taxon>
        <taxon>Methanobacteriota</taxon>
        <taxon>Stenosarchaea group</taxon>
        <taxon>Methanomicrobia</taxon>
        <taxon>Methanotrichales</taxon>
        <taxon>Methanotrichaceae</taxon>
        <taxon>Methanothrix</taxon>
    </lineage>
</organism>
<dbReference type="GO" id="GO:0003723">
    <property type="term" value="F:RNA binding"/>
    <property type="evidence" value="ECO:0007669"/>
    <property type="project" value="InterPro"/>
</dbReference>
<evidence type="ECO:0000313" key="3">
    <source>
        <dbReference type="Proteomes" id="UP000544742"/>
    </source>
</evidence>
<name>A0A7K4AEX5_METSH</name>
<dbReference type="InterPro" id="IPR005001">
    <property type="entry name" value="Hfq"/>
</dbReference>
<dbReference type="Pfam" id="PF17209">
    <property type="entry name" value="Hfq"/>
    <property type="match status" value="1"/>
</dbReference>
<gene>
    <name evidence="2" type="ORF">GX426_00350</name>
</gene>
<accession>A0A7K4AEX5</accession>
<dbReference type="Proteomes" id="UP000544742">
    <property type="component" value="Unassembled WGS sequence"/>
</dbReference>
<proteinExistence type="predicted"/>
<dbReference type="EMBL" id="JAAYUN010000003">
    <property type="protein sequence ID" value="NLJ21548.1"/>
    <property type="molecule type" value="Genomic_DNA"/>
</dbReference>
<reference evidence="2 3" key="1">
    <citation type="journal article" date="2020" name="Biotechnol. Biofuels">
        <title>New insights from the biogas microbiome by comprehensive genome-resolved metagenomics of nearly 1600 species originating from multiple anaerobic digesters.</title>
        <authorList>
            <person name="Campanaro S."/>
            <person name="Treu L."/>
            <person name="Rodriguez-R L.M."/>
            <person name="Kovalovszki A."/>
            <person name="Ziels R.M."/>
            <person name="Maus I."/>
            <person name="Zhu X."/>
            <person name="Kougias P.G."/>
            <person name="Basile A."/>
            <person name="Luo G."/>
            <person name="Schluter A."/>
            <person name="Konstantinidis K.T."/>
            <person name="Angelidaki I."/>
        </authorList>
    </citation>
    <scope>NUCLEOTIDE SEQUENCE [LARGE SCALE GENOMIC DNA]</scope>
    <source>
        <strain evidence="2">AS27yjCOA_157</strain>
    </source>
</reference>
<dbReference type="RefSeq" id="WP_013718308.1">
    <property type="nucleotide sequence ID" value="NZ_CAJYDL010000001.1"/>
</dbReference>
<sequence>MSDEEKSTAKQSSPQFIPKLKGKRVLIRLTSGGQPVTGTIESFNSYEILLQTAKGELLVFKHAIATIEVVDEPRGYRPAV</sequence>
<dbReference type="InterPro" id="IPR010920">
    <property type="entry name" value="LSM_dom_sf"/>
</dbReference>
<dbReference type="SUPFAM" id="SSF50182">
    <property type="entry name" value="Sm-like ribonucleoproteins"/>
    <property type="match status" value="1"/>
</dbReference>
<dbReference type="InterPro" id="IPR047575">
    <property type="entry name" value="Sm"/>
</dbReference>
<dbReference type="Gene3D" id="2.30.30.100">
    <property type="match status" value="1"/>
</dbReference>
<evidence type="ECO:0000313" key="2">
    <source>
        <dbReference type="EMBL" id="NLJ21548.1"/>
    </source>
</evidence>